<keyword evidence="3" id="KW-1185">Reference proteome</keyword>
<name>A0ABP7K7T2_9MICO</name>
<feature type="compositionally biased region" description="Basic residues" evidence="1">
    <location>
        <begin position="54"/>
        <end position="76"/>
    </location>
</feature>
<feature type="compositionally biased region" description="Basic and acidic residues" evidence="1">
    <location>
        <begin position="77"/>
        <end position="92"/>
    </location>
</feature>
<proteinExistence type="predicted"/>
<organism evidence="2 3">
    <name type="scientific">Leifsonia kafniensis</name>
    <dbReference type="NCBI Taxonomy" id="475957"/>
    <lineage>
        <taxon>Bacteria</taxon>
        <taxon>Bacillati</taxon>
        <taxon>Actinomycetota</taxon>
        <taxon>Actinomycetes</taxon>
        <taxon>Micrococcales</taxon>
        <taxon>Microbacteriaceae</taxon>
        <taxon>Leifsonia</taxon>
    </lineage>
</organism>
<evidence type="ECO:0000256" key="1">
    <source>
        <dbReference type="SAM" id="MobiDB-lite"/>
    </source>
</evidence>
<protein>
    <submittedName>
        <fullName evidence="2">Uncharacterized protein</fullName>
    </submittedName>
</protein>
<dbReference type="EMBL" id="BAABCN010000002">
    <property type="protein sequence ID" value="GAA3868641.1"/>
    <property type="molecule type" value="Genomic_DNA"/>
</dbReference>
<feature type="region of interest" description="Disordered" evidence="1">
    <location>
        <begin position="38"/>
        <end position="92"/>
    </location>
</feature>
<evidence type="ECO:0000313" key="3">
    <source>
        <dbReference type="Proteomes" id="UP001501803"/>
    </source>
</evidence>
<sequence>MRPGSSLEDVRAAAMEVYPVRFEEKGVPCAVAICTANRASGPPTEEQKMPDKSPHHHNDKKHGLTIKQKRANKREKAHPAEEADPVAHIKKG</sequence>
<comment type="caution">
    <text evidence="2">The sequence shown here is derived from an EMBL/GenBank/DDBJ whole genome shotgun (WGS) entry which is preliminary data.</text>
</comment>
<gene>
    <name evidence="2" type="ORF">GCM10022381_09980</name>
</gene>
<reference evidence="3" key="1">
    <citation type="journal article" date="2019" name="Int. J. Syst. Evol. Microbiol.">
        <title>The Global Catalogue of Microorganisms (GCM) 10K type strain sequencing project: providing services to taxonomists for standard genome sequencing and annotation.</title>
        <authorList>
            <consortium name="The Broad Institute Genomics Platform"/>
            <consortium name="The Broad Institute Genome Sequencing Center for Infectious Disease"/>
            <person name="Wu L."/>
            <person name="Ma J."/>
        </authorList>
    </citation>
    <scope>NUCLEOTIDE SEQUENCE [LARGE SCALE GENOMIC DNA]</scope>
    <source>
        <strain evidence="3">JCM 17021</strain>
    </source>
</reference>
<accession>A0ABP7K7T2</accession>
<dbReference type="Proteomes" id="UP001501803">
    <property type="component" value="Unassembled WGS sequence"/>
</dbReference>
<evidence type="ECO:0000313" key="2">
    <source>
        <dbReference type="EMBL" id="GAA3868641.1"/>
    </source>
</evidence>